<evidence type="ECO:0000256" key="1">
    <source>
        <dbReference type="ARBA" id="ARBA00004007"/>
    </source>
</evidence>
<dbReference type="EMBL" id="AP014705">
    <property type="protein sequence ID" value="BAQ48856.1"/>
    <property type="molecule type" value="Genomic_DNA"/>
</dbReference>
<organism evidence="11 12">
    <name type="scientific">Methylobacterium aquaticum</name>
    <dbReference type="NCBI Taxonomy" id="270351"/>
    <lineage>
        <taxon>Bacteria</taxon>
        <taxon>Pseudomonadati</taxon>
        <taxon>Pseudomonadota</taxon>
        <taxon>Alphaproteobacteria</taxon>
        <taxon>Hyphomicrobiales</taxon>
        <taxon>Methylobacteriaceae</taxon>
        <taxon>Methylobacterium</taxon>
    </lineage>
</organism>
<evidence type="ECO:0000256" key="8">
    <source>
        <dbReference type="ARBA" id="ARBA00023008"/>
    </source>
</evidence>
<evidence type="ECO:0000313" key="12">
    <source>
        <dbReference type="Proteomes" id="UP000061432"/>
    </source>
</evidence>
<dbReference type="GO" id="GO:0008535">
    <property type="term" value="P:respiratory chain complex IV assembly"/>
    <property type="evidence" value="ECO:0007669"/>
    <property type="project" value="UniProtKB-UniRule"/>
</dbReference>
<comment type="function">
    <text evidence="1 10">Exerts its effect at some terminal stage of cytochrome c oxidase synthesis, probably by being involved in the insertion of the copper B into subunit I.</text>
</comment>
<dbReference type="PATRIC" id="fig|270351.10.peg.5865"/>
<keyword evidence="8 10" id="KW-0186">Copper</keyword>
<keyword evidence="5 10" id="KW-0812">Transmembrane</keyword>
<proteinExistence type="inferred from homology"/>
<dbReference type="GO" id="GO:0005507">
    <property type="term" value="F:copper ion binding"/>
    <property type="evidence" value="ECO:0007669"/>
    <property type="project" value="InterPro"/>
</dbReference>
<evidence type="ECO:0000256" key="4">
    <source>
        <dbReference type="ARBA" id="ARBA00015384"/>
    </source>
</evidence>
<evidence type="ECO:0000256" key="5">
    <source>
        <dbReference type="ARBA" id="ARBA00022692"/>
    </source>
</evidence>
<keyword evidence="10" id="KW-0997">Cell inner membrane</keyword>
<dbReference type="RefSeq" id="WP_060850035.1">
    <property type="nucleotide sequence ID" value="NZ_AP014705.1"/>
</dbReference>
<geneLocation type="plasmid" evidence="12">
    <name>pMaq22A_1p DNA</name>
</geneLocation>
<dbReference type="SUPFAM" id="SSF110111">
    <property type="entry name" value="Ctag/Cox11"/>
    <property type="match status" value="1"/>
</dbReference>
<keyword evidence="11" id="KW-0614">Plasmid</keyword>
<keyword evidence="6 10" id="KW-0735">Signal-anchor</keyword>
<evidence type="ECO:0000256" key="10">
    <source>
        <dbReference type="HAMAP-Rule" id="MF_00155"/>
    </source>
</evidence>
<evidence type="ECO:0000256" key="6">
    <source>
        <dbReference type="ARBA" id="ARBA00022968"/>
    </source>
</evidence>
<keyword evidence="10" id="KW-1003">Cell membrane</keyword>
<feature type="topological domain" description="Periplasmic" evidence="10">
    <location>
        <begin position="33"/>
        <end position="196"/>
    </location>
</feature>
<dbReference type="PANTHER" id="PTHR21320">
    <property type="entry name" value="CYTOCHROME C OXIDASE ASSEMBLY PROTEIN COX11-RELATED"/>
    <property type="match status" value="1"/>
</dbReference>
<protein>
    <recommendedName>
        <fullName evidence="4 10">Cytochrome c oxidase assembly protein CtaG</fullName>
    </recommendedName>
</protein>
<dbReference type="GO" id="GO:0005886">
    <property type="term" value="C:plasma membrane"/>
    <property type="evidence" value="ECO:0007669"/>
    <property type="project" value="UniProtKB-SubCell"/>
</dbReference>
<comment type="subcellular location">
    <subcellularLocation>
        <location evidence="2 10">Cell inner membrane</location>
        <topology evidence="2 10">Single-pass type II membrane protein</topology>
        <orientation evidence="2 10">Periplasmic side</orientation>
    </subcellularLocation>
</comment>
<evidence type="ECO:0000256" key="7">
    <source>
        <dbReference type="ARBA" id="ARBA00022989"/>
    </source>
</evidence>
<reference evidence="11 12" key="1">
    <citation type="journal article" date="2015" name="Genome Announc.">
        <title>Complete Genome Sequence of Methylobacterium aquaticum Strain 22A, Isolated from Racomitrium japonicum Moss.</title>
        <authorList>
            <person name="Tani A."/>
            <person name="Ogura Y."/>
            <person name="Hayashi T."/>
            <person name="Kimbara K."/>
        </authorList>
    </citation>
    <scope>NUCLEOTIDE SEQUENCE [LARGE SCALE GENOMIC DNA]</scope>
    <source>
        <strain evidence="11 12">MA-22A</strain>
        <plasmid evidence="12">Plasmid pMaq22A_1p DNA</plasmid>
    </source>
</reference>
<gene>
    <name evidence="11" type="primary">cox11</name>
    <name evidence="10" type="synonym">ctaG</name>
    <name evidence="11" type="ORF">Maq22A_1p32755</name>
</gene>
<dbReference type="OrthoDB" id="9804841at2"/>
<dbReference type="Gene3D" id="2.60.370.10">
    <property type="entry name" value="Ctag/Cox11"/>
    <property type="match status" value="1"/>
</dbReference>
<sequence length="196" mass="21273">MTDPRTRQRQSRATALACLGIVAGMTALAFAFVPLYDLFCKATGFDGTPRTGASRTGPVSEDRMVVHFDTNVAPGLSWRFQSETPRVEAQLGATQTVFFRVTNTGTVPSTGIATFNLQPALTGSYFVKVQCFCFNEQTLKPGETMDFPVVFYVEPGIKVDSNTRDLTEMTLSYTYFASKNGQPQAALATPAGIKAN</sequence>
<dbReference type="NCBIfam" id="NF003465">
    <property type="entry name" value="PRK05089.1"/>
    <property type="match status" value="1"/>
</dbReference>
<evidence type="ECO:0000256" key="9">
    <source>
        <dbReference type="ARBA" id="ARBA00023136"/>
    </source>
</evidence>
<dbReference type="InterPro" id="IPR023471">
    <property type="entry name" value="CtaG/Cox11_dom_sf"/>
</dbReference>
<dbReference type="Proteomes" id="UP000061432">
    <property type="component" value="Plasmid pMaq22A_1p"/>
</dbReference>
<reference evidence="12" key="2">
    <citation type="submission" date="2015-01" db="EMBL/GenBank/DDBJ databases">
        <title>Complete genome sequence of Methylobacterium aquaticum strain 22A.</title>
        <authorList>
            <person name="Tani A."/>
            <person name="Ogura Y."/>
            <person name="Hayashi T."/>
        </authorList>
    </citation>
    <scope>NUCLEOTIDE SEQUENCE [LARGE SCALE GENOMIC DNA]</scope>
    <source>
        <strain evidence="12">MA-22A</strain>
        <plasmid evidence="12">Plasmid pMaq22A_1p DNA</plasmid>
    </source>
</reference>
<keyword evidence="9 10" id="KW-0472">Membrane</keyword>
<evidence type="ECO:0000256" key="3">
    <source>
        <dbReference type="ARBA" id="ARBA00009620"/>
    </source>
</evidence>
<dbReference type="PANTHER" id="PTHR21320:SF3">
    <property type="entry name" value="CYTOCHROME C OXIDASE ASSEMBLY PROTEIN COX11, MITOCHONDRIAL-RELATED"/>
    <property type="match status" value="1"/>
</dbReference>
<dbReference type="HAMAP" id="MF_00155">
    <property type="entry name" value="CtaG"/>
    <property type="match status" value="1"/>
</dbReference>
<evidence type="ECO:0000256" key="2">
    <source>
        <dbReference type="ARBA" id="ARBA00004382"/>
    </source>
</evidence>
<dbReference type="Pfam" id="PF04442">
    <property type="entry name" value="CtaG_Cox11"/>
    <property type="match status" value="1"/>
</dbReference>
<name>A0A0C6F7S2_9HYPH</name>
<comment type="similarity">
    <text evidence="3 10">Belongs to the COX11/CtaG family.</text>
</comment>
<feature type="topological domain" description="Cytoplasmic" evidence="10">
    <location>
        <begin position="1"/>
        <end position="9"/>
    </location>
</feature>
<dbReference type="InterPro" id="IPR007533">
    <property type="entry name" value="Cyt_c_oxidase_assmbl_CtaG"/>
</dbReference>
<keyword evidence="7 10" id="KW-1133">Transmembrane helix</keyword>
<dbReference type="PIRSF" id="PIRSF005413">
    <property type="entry name" value="COX11"/>
    <property type="match status" value="1"/>
</dbReference>
<dbReference type="KEGG" id="maqu:Maq22A_1p32755"/>
<dbReference type="AlphaFoldDB" id="A0A0C6F7S2"/>
<evidence type="ECO:0000313" key="11">
    <source>
        <dbReference type="EMBL" id="BAQ48856.1"/>
    </source>
</evidence>
<accession>A0A0C6F7S2</accession>